<evidence type="ECO:0000256" key="1">
    <source>
        <dbReference type="ARBA" id="ARBA00008455"/>
    </source>
</evidence>
<proteinExistence type="inferred from homology"/>
<dbReference type="Gene3D" id="3.90.70.10">
    <property type="entry name" value="Cysteine proteinases"/>
    <property type="match status" value="1"/>
</dbReference>
<gene>
    <name evidence="4" type="ORF">M0811_10940</name>
</gene>
<dbReference type="PROSITE" id="PS00639">
    <property type="entry name" value="THIOL_PROTEASE_HIS"/>
    <property type="match status" value="1"/>
</dbReference>
<keyword evidence="2" id="KW-0732">Signal</keyword>
<dbReference type="InterPro" id="IPR038765">
    <property type="entry name" value="Papain-like_cys_pep_sf"/>
</dbReference>
<dbReference type="InterPro" id="IPR013128">
    <property type="entry name" value="Peptidase_C1A"/>
</dbReference>
<feature type="signal peptide" evidence="2">
    <location>
        <begin position="1"/>
        <end position="24"/>
    </location>
</feature>
<dbReference type="InterPro" id="IPR013201">
    <property type="entry name" value="Prot_inhib_I29"/>
</dbReference>
<comment type="caution">
    <text evidence="4">The sequence shown here is derived from an EMBL/GenBank/DDBJ whole genome shotgun (WGS) entry which is preliminary data.</text>
</comment>
<comment type="similarity">
    <text evidence="1">Belongs to the peptidase C1 family.</text>
</comment>
<dbReference type="Pfam" id="PF08246">
    <property type="entry name" value="Inhibitor_I29"/>
    <property type="match status" value="1"/>
</dbReference>
<dbReference type="OMA" id="KAHAISI"/>
<dbReference type="InterPro" id="IPR039417">
    <property type="entry name" value="Peptidase_C1A_papain-like"/>
</dbReference>
<evidence type="ECO:0000313" key="4">
    <source>
        <dbReference type="EMBL" id="KAJ5070468.1"/>
    </source>
</evidence>
<dbReference type="CDD" id="cd02248">
    <property type="entry name" value="Peptidase_C1A"/>
    <property type="match status" value="1"/>
</dbReference>
<dbReference type="GO" id="GO:0006508">
    <property type="term" value="P:proteolysis"/>
    <property type="evidence" value="ECO:0007669"/>
    <property type="project" value="InterPro"/>
</dbReference>
<protein>
    <recommendedName>
        <fullName evidence="3">Peptidase C1A papain C-terminal domain-containing protein</fullName>
    </recommendedName>
</protein>
<dbReference type="PRINTS" id="PR00705">
    <property type="entry name" value="PAPAIN"/>
</dbReference>
<feature type="domain" description="Peptidase C1A papain C-terminal" evidence="3">
    <location>
        <begin position="315"/>
        <end position="529"/>
    </location>
</feature>
<dbReference type="OrthoDB" id="65740at2759"/>
<organism evidence="4 5">
    <name type="scientific">Anaeramoeba ignava</name>
    <name type="common">Anaerobic marine amoeba</name>
    <dbReference type="NCBI Taxonomy" id="1746090"/>
    <lineage>
        <taxon>Eukaryota</taxon>
        <taxon>Metamonada</taxon>
        <taxon>Anaeramoebidae</taxon>
        <taxon>Anaeramoeba</taxon>
    </lineage>
</organism>
<dbReference type="AlphaFoldDB" id="A0A9Q0R8J8"/>
<dbReference type="SUPFAM" id="SSF54001">
    <property type="entry name" value="Cysteine proteinases"/>
    <property type="match status" value="1"/>
</dbReference>
<dbReference type="SMART" id="SM00645">
    <property type="entry name" value="Pept_C1"/>
    <property type="match status" value="1"/>
</dbReference>
<dbReference type="PANTHER" id="PTHR12411">
    <property type="entry name" value="CYSTEINE PROTEASE FAMILY C1-RELATED"/>
    <property type="match status" value="1"/>
</dbReference>
<dbReference type="InterPro" id="IPR025660">
    <property type="entry name" value="Pept_his_AS"/>
</dbReference>
<feature type="chain" id="PRO_5040121221" description="Peptidase C1A papain C-terminal domain-containing protein" evidence="2">
    <location>
        <begin position="25"/>
        <end position="548"/>
    </location>
</feature>
<name>A0A9Q0R8J8_ANAIG</name>
<dbReference type="Proteomes" id="UP001149090">
    <property type="component" value="Unassembled WGS sequence"/>
</dbReference>
<dbReference type="GO" id="GO:0008234">
    <property type="term" value="F:cysteine-type peptidase activity"/>
    <property type="evidence" value="ECO:0007669"/>
    <property type="project" value="InterPro"/>
</dbReference>
<evidence type="ECO:0000256" key="2">
    <source>
        <dbReference type="SAM" id="SignalP"/>
    </source>
</evidence>
<sequence length="548" mass="62585">MNSLNNTFFNIFLLISFLNLLCKTQPPPNYPNKYRIKAFWRMPAANITQPILINYNSKNFYERFDYYSLDISTTIATDLLRNDSNQLYRVRIMNDTVTCSIINSSGTLELLPFLPDLYNEDWEEGQPTVIRGFPVRMWQKNTTIQNVVSIFTFYSDDQGLPVRFAVNGYDSLLKTHFDIYIMEYFLYQPNVNDEFADQINHTCEYSLQQDDRFPIPLEVISSSLQKIGLSNLDLDINNLKEKESLFSRGKILQENLKFIDEHNKNNPNFKLAPNQFIHMSKEEINRLILGNPKKHLIEDDSKTKQFESVEVIPGKPETFNWTDFDVVTPAEDQGMCASGWAFATTGVIEGAYKIATSTFIDFSEQTIIACSSTLSDSCLGGYPQDALAWIQENGIDESTTFPYIGIESYCLTPQTPSLIKIKELLSLPDTTFSKLSDFIYSVGPIATMMDASNLDFIFYKSGIYNTSQCKTNLNDLNHAVLLVGYGVENDTEFWIIKNSWGNFWGENGFARIVADQNLCGISTAPYGALLNFDNTFDHQKKEQKTKTN</sequence>
<dbReference type="Pfam" id="PF00112">
    <property type="entry name" value="Peptidase_C1"/>
    <property type="match status" value="1"/>
</dbReference>
<accession>A0A9Q0R8J8</accession>
<dbReference type="InterPro" id="IPR000668">
    <property type="entry name" value="Peptidase_C1A_C"/>
</dbReference>
<evidence type="ECO:0000259" key="3">
    <source>
        <dbReference type="SMART" id="SM00645"/>
    </source>
</evidence>
<reference evidence="4" key="1">
    <citation type="submission" date="2022-10" db="EMBL/GenBank/DDBJ databases">
        <title>Novel sulphate-reducing endosymbionts in the free-living metamonad Anaeramoeba.</title>
        <authorList>
            <person name="Jerlstrom-Hultqvist J."/>
            <person name="Cepicka I."/>
            <person name="Gallot-Lavallee L."/>
            <person name="Salas-Leiva D."/>
            <person name="Curtis B.A."/>
            <person name="Zahonova K."/>
            <person name="Pipaliya S."/>
            <person name="Dacks J."/>
            <person name="Roger A.J."/>
        </authorList>
    </citation>
    <scope>NUCLEOTIDE SEQUENCE</scope>
    <source>
        <strain evidence="4">BMAN</strain>
    </source>
</reference>
<dbReference type="EMBL" id="JAPDFW010000095">
    <property type="protein sequence ID" value="KAJ5070468.1"/>
    <property type="molecule type" value="Genomic_DNA"/>
</dbReference>
<keyword evidence="5" id="KW-1185">Reference proteome</keyword>
<evidence type="ECO:0000313" key="5">
    <source>
        <dbReference type="Proteomes" id="UP001149090"/>
    </source>
</evidence>